<accession>A0A839UZG8</accession>
<evidence type="ECO:0000313" key="3">
    <source>
        <dbReference type="Proteomes" id="UP000557688"/>
    </source>
</evidence>
<name>A0A839UZG8_9PROT</name>
<gene>
    <name evidence="2" type="ORF">FHR90_001847</name>
</gene>
<protein>
    <submittedName>
        <fullName evidence="2">Putative NAD(P)/FAD-binding protein YdhS</fullName>
    </submittedName>
</protein>
<dbReference type="InterPro" id="IPR052189">
    <property type="entry name" value="L-asp_N-monooxygenase_NS-form"/>
</dbReference>
<sequence>MRHDVRPCVGVVGGGVSGAMLARHLRADHPGLDLRVVVIEPRAILGAGLAYDTDDPDHRLNIPASRTVLLEEAPEAFADWLHSDADGDDDPEAVAADGQVFPRRRVLARYIAHLLDGLAVEHVRARVLGCEAEASGYRLVLSDSRRLDVDHLVLAAGHPPPAVPGELAALPSALRIDDASRGWPAVAPAGLDPTAPIAVIGTGLTACDVVAGLGAAGHRGRITMISRHGLLPRRRTVYPTEASFDFLDPPETSALALLRRIRAVLRLLAATGCSWELAIDSLRRQGGGVWAALPEAEQRRLLRHLRAFWDAHRFQGAPQIDAWLDRLRVRGQLEVVRARLRGAGVRDGRAELVVSTRQGEVRLAAGLVVNCTGASWRRLIETDPLLSAMAAAGLLRADPCGLGLATDSAGRALGGDGRASARLWVAGPPARHAFGELMGLPQVSSQPRLVAAGIAASLAAQ</sequence>
<dbReference type="Gene3D" id="3.50.50.60">
    <property type="entry name" value="FAD/NAD(P)-binding domain"/>
    <property type="match status" value="1"/>
</dbReference>
<feature type="domain" description="FAD-dependent urate hydroxylase HpyO/Asp monooxygenase CreE-like FAD/NAD(P)-binding" evidence="1">
    <location>
        <begin position="11"/>
        <end position="158"/>
    </location>
</feature>
<dbReference type="InterPro" id="IPR036188">
    <property type="entry name" value="FAD/NAD-bd_sf"/>
</dbReference>
<dbReference type="EMBL" id="JACHXV010000005">
    <property type="protein sequence ID" value="MBB3174015.1"/>
    <property type="molecule type" value="Genomic_DNA"/>
</dbReference>
<evidence type="ECO:0000313" key="2">
    <source>
        <dbReference type="EMBL" id="MBB3174015.1"/>
    </source>
</evidence>
<proteinExistence type="predicted"/>
<dbReference type="AlphaFoldDB" id="A0A839UZG8"/>
<dbReference type="InterPro" id="IPR038732">
    <property type="entry name" value="HpyO/CreE_NAD-binding"/>
</dbReference>
<dbReference type="Pfam" id="PF13454">
    <property type="entry name" value="NAD_binding_9"/>
    <property type="match status" value="1"/>
</dbReference>
<comment type="caution">
    <text evidence="2">The sequence shown here is derived from an EMBL/GenBank/DDBJ whole genome shotgun (WGS) entry which is preliminary data.</text>
</comment>
<dbReference type="RefSeq" id="WP_183275092.1">
    <property type="nucleotide sequence ID" value="NZ_JACHXV010000005.1"/>
</dbReference>
<organism evidence="2 3">
    <name type="scientific">Endobacter medicaginis</name>
    <dbReference type="NCBI Taxonomy" id="1181271"/>
    <lineage>
        <taxon>Bacteria</taxon>
        <taxon>Pseudomonadati</taxon>
        <taxon>Pseudomonadota</taxon>
        <taxon>Alphaproteobacteria</taxon>
        <taxon>Acetobacterales</taxon>
        <taxon>Acetobacteraceae</taxon>
        <taxon>Endobacter</taxon>
    </lineage>
</organism>
<dbReference type="PANTHER" id="PTHR40254:SF1">
    <property type="entry name" value="BLR0577 PROTEIN"/>
    <property type="match status" value="1"/>
</dbReference>
<dbReference type="SUPFAM" id="SSF51905">
    <property type="entry name" value="FAD/NAD(P)-binding domain"/>
    <property type="match status" value="2"/>
</dbReference>
<keyword evidence="3" id="KW-1185">Reference proteome</keyword>
<evidence type="ECO:0000259" key="1">
    <source>
        <dbReference type="Pfam" id="PF13454"/>
    </source>
</evidence>
<dbReference type="Proteomes" id="UP000557688">
    <property type="component" value="Unassembled WGS sequence"/>
</dbReference>
<reference evidence="2 3" key="1">
    <citation type="submission" date="2020-08" db="EMBL/GenBank/DDBJ databases">
        <title>Genomic Encyclopedia of Type Strains, Phase III (KMG-III): the genomes of soil and plant-associated and newly described type strains.</title>
        <authorList>
            <person name="Whitman W."/>
        </authorList>
    </citation>
    <scope>NUCLEOTIDE SEQUENCE [LARGE SCALE GENOMIC DNA]</scope>
    <source>
        <strain evidence="2 3">CECT 8088</strain>
    </source>
</reference>
<dbReference type="PANTHER" id="PTHR40254">
    <property type="entry name" value="BLR0577 PROTEIN"/>
    <property type="match status" value="1"/>
</dbReference>